<proteinExistence type="predicted"/>
<sequence length="188" mass="21505">MIRKITGVAVLIFNMCSAYAQQINVNIIQENKKVVAEGDRYMLRKLPFTFQVEVSGTDAFLIGATTDDDVYRSAIGEADLEVEWFENSGMAEGRFNAEQSLFISNDAPSYWYFTAADDHRFDRNPKGTPDHWTANRTVAKIDLLALDKQVSLIDIQTPLYLIFYTATHDEDYNVVDKKILYKAELVWE</sequence>
<gene>
    <name evidence="2" type="ORF">NCTC11388_04761</name>
</gene>
<feature type="chain" id="PRO_5016689366" evidence="1">
    <location>
        <begin position="21"/>
        <end position="188"/>
    </location>
</feature>
<dbReference type="RefSeq" id="WP_115171870.1">
    <property type="nucleotide sequence ID" value="NZ_UGYW01000002.1"/>
</dbReference>
<dbReference type="Proteomes" id="UP000254893">
    <property type="component" value="Unassembled WGS sequence"/>
</dbReference>
<reference evidence="2 3" key="1">
    <citation type="submission" date="2018-06" db="EMBL/GenBank/DDBJ databases">
        <authorList>
            <consortium name="Pathogen Informatics"/>
            <person name="Doyle S."/>
        </authorList>
    </citation>
    <scope>NUCLEOTIDE SEQUENCE [LARGE SCALE GENOMIC DNA]</scope>
    <source>
        <strain evidence="2 3">NCTC11388</strain>
    </source>
</reference>
<evidence type="ECO:0000256" key="1">
    <source>
        <dbReference type="SAM" id="SignalP"/>
    </source>
</evidence>
<keyword evidence="1" id="KW-0732">Signal</keyword>
<dbReference type="AlphaFoldDB" id="A0A380CWW1"/>
<evidence type="ECO:0000313" key="3">
    <source>
        <dbReference type="Proteomes" id="UP000254893"/>
    </source>
</evidence>
<feature type="signal peptide" evidence="1">
    <location>
        <begin position="1"/>
        <end position="20"/>
    </location>
</feature>
<organism evidence="2 3">
    <name type="scientific">Sphingobacterium spiritivorum</name>
    <name type="common">Flavobacterium spiritivorum</name>
    <dbReference type="NCBI Taxonomy" id="258"/>
    <lineage>
        <taxon>Bacteria</taxon>
        <taxon>Pseudomonadati</taxon>
        <taxon>Bacteroidota</taxon>
        <taxon>Sphingobacteriia</taxon>
        <taxon>Sphingobacteriales</taxon>
        <taxon>Sphingobacteriaceae</taxon>
        <taxon>Sphingobacterium</taxon>
    </lineage>
</organism>
<accession>A0A380CWW1</accession>
<name>A0A380CWW1_SPHSI</name>
<dbReference type="EMBL" id="UGYW01000002">
    <property type="protein sequence ID" value="SUJ30433.1"/>
    <property type="molecule type" value="Genomic_DNA"/>
</dbReference>
<protein>
    <submittedName>
        <fullName evidence="2">Uncharacterized protein</fullName>
    </submittedName>
</protein>
<evidence type="ECO:0000313" key="2">
    <source>
        <dbReference type="EMBL" id="SUJ30433.1"/>
    </source>
</evidence>